<proteinExistence type="predicted"/>
<evidence type="ECO:0000259" key="8">
    <source>
        <dbReference type="PROSITE" id="PS51966"/>
    </source>
</evidence>
<dbReference type="PROSITE" id="PS51967">
    <property type="entry name" value="COV_VIROPORIN_3A_CD"/>
    <property type="match status" value="1"/>
</dbReference>
<keyword evidence="2 6" id="KW-0812">Transmembrane</keyword>
<gene>
    <name evidence="10" type="primary">ORF3</name>
</gene>
<dbReference type="InterPro" id="IPR004293">
    <property type="entry name" value="Coronavirus_Orf3a/b"/>
</dbReference>
<dbReference type="InterPro" id="IPR046446">
    <property type="entry name" value="a/bCoV_VIROPORIN_3A-like_CD"/>
</dbReference>
<evidence type="ECO:0000256" key="5">
    <source>
        <dbReference type="ARBA" id="ARBA00023136"/>
    </source>
</evidence>
<dbReference type="GO" id="GO:0016020">
    <property type="term" value="C:membrane"/>
    <property type="evidence" value="ECO:0007669"/>
    <property type="project" value="UniProtKB-UniRule"/>
</dbReference>
<name>A0AA49EDU9_9NIDO</name>
<protein>
    <submittedName>
        <fullName evidence="10">ORF3 protein</fullName>
    </submittedName>
</protein>
<comment type="subcellular location">
    <subcellularLocation>
        <location evidence="1">Host membrane</location>
        <topology evidence="1">Multi-pass membrane protein</topology>
    </subcellularLocation>
</comment>
<sequence>MFLGLFQYTIDTAVEHTVEHANLSQEEALMLEENIVPLRQATHVTGFLLTSVFVYFFALFKASSYKRNLLLFLARLLALLIYAPILIFCGAYLDAFIVVATLTCRLLFLTYYSWRYKTYKFLIYNSSTLMFLHGHANYYNGRPYVMLEGGSHYVTLGTDIVPFVSRNNLYLAIRGSAESDIQLLRTVELLDGNYLYIFSSCQVVGVTNSAFEEIQLDEYATISER</sequence>
<evidence type="ECO:0000256" key="7">
    <source>
        <dbReference type="SAM" id="Phobius"/>
    </source>
</evidence>
<keyword evidence="3 6" id="KW-1043">Host membrane</keyword>
<evidence type="ECO:0000313" key="10">
    <source>
        <dbReference type="EMBL" id="WCC62659.1"/>
    </source>
</evidence>
<reference evidence="10" key="1">
    <citation type="submission" date="2023-01" db="EMBL/GenBank/DDBJ databases">
        <title>Panoramic Analysis of Coronaviruses Carried by Representative Bat Species in Southern China to Better Understand the Coronavirus Sphere.</title>
        <authorList>
            <person name="Han Y."/>
            <person name="Xu P."/>
            <person name="Wang Y."/>
            <person name="Zhao W."/>
            <person name="Wang J."/>
            <person name="Jin Q."/>
            <person name="Wu Z."/>
        </authorList>
    </citation>
    <scope>NUCLEOTIDE SEQUENCE</scope>
    <source>
        <strain evidence="10">BtSk-AlphaCoV/GX2017-Q188</strain>
    </source>
</reference>
<dbReference type="InterPro" id="IPR046445">
    <property type="entry name" value="a/bCoV_VIROPORIN_3A-like_TM"/>
</dbReference>
<evidence type="ECO:0000256" key="4">
    <source>
        <dbReference type="ARBA" id="ARBA00022989"/>
    </source>
</evidence>
<feature type="transmembrane region" description="Helical" evidence="7">
    <location>
        <begin position="40"/>
        <end position="60"/>
    </location>
</feature>
<accession>A0AA49EDU9</accession>
<feature type="domain" description="CoV 3a-like viroporin CD" evidence="9">
    <location>
        <begin position="128"/>
        <end position="203"/>
    </location>
</feature>
<evidence type="ECO:0000259" key="9">
    <source>
        <dbReference type="PROSITE" id="PS51967"/>
    </source>
</evidence>
<dbReference type="GO" id="GO:0033644">
    <property type="term" value="C:host cell membrane"/>
    <property type="evidence" value="ECO:0007669"/>
    <property type="project" value="UniProtKB-SubCell"/>
</dbReference>
<evidence type="ECO:0000256" key="1">
    <source>
        <dbReference type="ARBA" id="ARBA00004301"/>
    </source>
</evidence>
<evidence type="ECO:0000256" key="3">
    <source>
        <dbReference type="ARBA" id="ARBA00022870"/>
    </source>
</evidence>
<evidence type="ECO:0000256" key="6">
    <source>
        <dbReference type="PROSITE-ProRule" id="PRU01311"/>
    </source>
</evidence>
<dbReference type="EMBL" id="OQ175184">
    <property type="protein sequence ID" value="WCC62659.1"/>
    <property type="molecule type" value="Genomic_RNA"/>
</dbReference>
<keyword evidence="5 6" id="KW-0472">Membrane</keyword>
<dbReference type="PROSITE" id="PS51966">
    <property type="entry name" value="COV_VIROPORIN_3A_TM"/>
    <property type="match status" value="1"/>
</dbReference>
<feature type="transmembrane region" description="Helical" evidence="7">
    <location>
        <begin position="69"/>
        <end position="89"/>
    </location>
</feature>
<evidence type="ECO:0000256" key="2">
    <source>
        <dbReference type="ARBA" id="ARBA00022692"/>
    </source>
</evidence>
<organism evidence="10">
    <name type="scientific">Bat Coronavirus SkGX17</name>
    <dbReference type="NCBI Taxonomy" id="3018914"/>
    <lineage>
        <taxon>Viruses</taxon>
        <taxon>Riboviria</taxon>
        <taxon>Orthornavirae</taxon>
        <taxon>Pisuviricota</taxon>
        <taxon>Pisoniviricetes</taxon>
        <taxon>Nidovirales</taxon>
        <taxon>Cornidovirineae</taxon>
        <taxon>Coronaviridae</taxon>
        <taxon>Orthocoronavirinae</taxon>
    </lineage>
</organism>
<dbReference type="Pfam" id="PF03053">
    <property type="entry name" value="Corona_NS3b"/>
    <property type="match status" value="1"/>
</dbReference>
<feature type="domain" description="CoV 3a-like viroporin TM" evidence="8">
    <location>
        <begin position="34"/>
        <end position="124"/>
    </location>
</feature>
<keyword evidence="4 6" id="KW-1133">Transmembrane helix</keyword>
<feature type="transmembrane region" description="Helical" evidence="7">
    <location>
        <begin position="95"/>
        <end position="114"/>
    </location>
</feature>